<comment type="caution">
    <text evidence="3">The sequence shown here is derived from an EMBL/GenBank/DDBJ whole genome shotgun (WGS) entry which is preliminary data.</text>
</comment>
<sequence length="323" mass="35414">MPLRISSRRRRLTTISGNGCVGSSKEEADVGPWRCLLEPDRRWPAPADDCIDRVLRGDHCRSPHSVDRRSRAARRDVVLGAPGSGVDSAEPRSATPRDQAVRAALRAHRRLRLAAFPVPAGLRSLVRRQGLVARVERVLDDRAFALTYGLWRPRIVISDGLIARCSDDELAAVLEHEAEHVRVRDPLRIFLCRIAVLRSLLMPVLAHLAQRARCDAELAADRRAAHRIGPAVLARALLIASAPPVPLAADVISGFGDRDMLEARVLQLEGARVARRRPARRAIAISAGGLLLMSWLVVSAFLASSLLHPGCGWILRECSRLAA</sequence>
<reference evidence="3 4" key="1">
    <citation type="journal article" date="2015" name="Antonie Van Leeuwenhoek">
        <title>Prauserella endophytica sp. nov., an endophytic actinobacterium isolated from Tamarix taklamakanensis.</title>
        <authorList>
            <person name="Liu J.M."/>
            <person name="Habden X."/>
            <person name="Guo L."/>
            <person name="Tuo L."/>
            <person name="Jiang Z.K."/>
            <person name="Liu S.W."/>
            <person name="Liu X.F."/>
            <person name="Chen L."/>
            <person name="Li R.F."/>
            <person name="Zhang Y.Q."/>
            <person name="Sun C.H."/>
        </authorList>
    </citation>
    <scope>NUCLEOTIDE SEQUENCE [LARGE SCALE GENOMIC DNA]</scope>
    <source>
        <strain evidence="3 4">CGMCC 4.7182</strain>
    </source>
</reference>
<gene>
    <name evidence="3" type="ORF">FCN18_36415</name>
</gene>
<keyword evidence="4" id="KW-1185">Reference proteome</keyword>
<dbReference type="PANTHER" id="PTHR34978">
    <property type="entry name" value="POSSIBLE SENSOR-TRANSDUCER PROTEIN BLAR"/>
    <property type="match status" value="1"/>
</dbReference>
<evidence type="ECO:0000313" key="3">
    <source>
        <dbReference type="EMBL" id="TKG59676.1"/>
    </source>
</evidence>
<dbReference type="Pfam" id="PF05569">
    <property type="entry name" value="Peptidase_M56"/>
    <property type="match status" value="1"/>
</dbReference>
<dbReference type="InterPro" id="IPR008756">
    <property type="entry name" value="Peptidase_M56"/>
</dbReference>
<keyword evidence="1" id="KW-1133">Transmembrane helix</keyword>
<keyword evidence="1" id="KW-0812">Transmembrane</keyword>
<organism evidence="3 4">
    <name type="scientific">Prauserella endophytica</name>
    <dbReference type="NCBI Taxonomy" id="1592324"/>
    <lineage>
        <taxon>Bacteria</taxon>
        <taxon>Bacillati</taxon>
        <taxon>Actinomycetota</taxon>
        <taxon>Actinomycetes</taxon>
        <taxon>Pseudonocardiales</taxon>
        <taxon>Pseudonocardiaceae</taxon>
        <taxon>Prauserella</taxon>
        <taxon>Prauserella coralliicola group</taxon>
    </lineage>
</organism>
<dbReference type="Gene3D" id="3.30.2010.10">
    <property type="entry name" value="Metalloproteases ('zincins'), catalytic domain"/>
    <property type="match status" value="1"/>
</dbReference>
<dbReference type="PANTHER" id="PTHR34978:SF3">
    <property type="entry name" value="SLR0241 PROTEIN"/>
    <property type="match status" value="1"/>
</dbReference>
<proteinExistence type="predicted"/>
<feature type="domain" description="Peptidase M56" evidence="2">
    <location>
        <begin position="148"/>
        <end position="230"/>
    </location>
</feature>
<dbReference type="Proteomes" id="UP000309992">
    <property type="component" value="Unassembled WGS sequence"/>
</dbReference>
<evidence type="ECO:0000256" key="1">
    <source>
        <dbReference type="SAM" id="Phobius"/>
    </source>
</evidence>
<dbReference type="CDD" id="cd07326">
    <property type="entry name" value="M56_BlaR1_MecR1_like"/>
    <property type="match status" value="1"/>
</dbReference>
<name>A0ABY2RU70_9PSEU</name>
<dbReference type="InterPro" id="IPR052173">
    <property type="entry name" value="Beta-lactam_resp_regulator"/>
</dbReference>
<feature type="transmembrane region" description="Helical" evidence="1">
    <location>
        <begin position="282"/>
        <end position="303"/>
    </location>
</feature>
<protein>
    <submittedName>
        <fullName evidence="3">M56 family metallopeptidase</fullName>
    </submittedName>
</protein>
<dbReference type="EMBL" id="SWMS01000043">
    <property type="protein sequence ID" value="TKG59676.1"/>
    <property type="molecule type" value="Genomic_DNA"/>
</dbReference>
<evidence type="ECO:0000313" key="4">
    <source>
        <dbReference type="Proteomes" id="UP000309992"/>
    </source>
</evidence>
<keyword evidence="1" id="KW-0472">Membrane</keyword>
<evidence type="ECO:0000259" key="2">
    <source>
        <dbReference type="Pfam" id="PF05569"/>
    </source>
</evidence>
<accession>A0ABY2RU70</accession>